<accession>F0WU13</accession>
<dbReference type="AlphaFoldDB" id="F0WU13"/>
<protein>
    <submittedName>
        <fullName evidence="1">AlNc14C263G9837 protein</fullName>
    </submittedName>
</protein>
<dbReference type="HOGENOM" id="CLU_1963660_0_0_1"/>
<name>F0WU13_9STRA</name>
<gene>
    <name evidence="1" type="primary">AlNc14C263G9837</name>
    <name evidence="1" type="ORF">ALNC14_110020</name>
</gene>
<proteinExistence type="predicted"/>
<evidence type="ECO:0000313" key="1">
    <source>
        <dbReference type="EMBL" id="CCA24858.1"/>
    </source>
</evidence>
<reference evidence="1" key="2">
    <citation type="submission" date="2011-02" db="EMBL/GenBank/DDBJ databases">
        <authorList>
            <person name="MacLean D."/>
        </authorList>
    </citation>
    <scope>NUCLEOTIDE SEQUENCE</scope>
</reference>
<sequence>MHVAGMNVEQQETELFSAGTSTERDLNCEVSQKGYAIVTTRTSCEMDDKLLTTHVIVEASIETTTEFQKKQEFVRVKSAFSLIFLLKGSNHKEKDSTWSFTETCNKHNHEPFTSKNAHPIHMRMSGSH</sequence>
<reference evidence="1" key="1">
    <citation type="journal article" date="2011" name="PLoS Biol.">
        <title>Gene gain and loss during evolution of obligate parasitism in the white rust pathogen of Arabidopsis thaliana.</title>
        <authorList>
            <person name="Kemen E."/>
            <person name="Gardiner A."/>
            <person name="Schultz-Larsen T."/>
            <person name="Kemen A.C."/>
            <person name="Balmuth A.L."/>
            <person name="Robert-Seilaniantz A."/>
            <person name="Bailey K."/>
            <person name="Holub E."/>
            <person name="Studholme D.J."/>
            <person name="Maclean D."/>
            <person name="Jones J.D."/>
        </authorList>
    </citation>
    <scope>NUCLEOTIDE SEQUENCE</scope>
</reference>
<dbReference type="EMBL" id="FR824308">
    <property type="protein sequence ID" value="CCA24858.1"/>
    <property type="molecule type" value="Genomic_DNA"/>
</dbReference>
<organism evidence="1">
    <name type="scientific">Albugo laibachii Nc14</name>
    <dbReference type="NCBI Taxonomy" id="890382"/>
    <lineage>
        <taxon>Eukaryota</taxon>
        <taxon>Sar</taxon>
        <taxon>Stramenopiles</taxon>
        <taxon>Oomycota</taxon>
        <taxon>Peronosporomycetes</taxon>
        <taxon>Albuginales</taxon>
        <taxon>Albuginaceae</taxon>
        <taxon>Albugo</taxon>
    </lineage>
</organism>